<dbReference type="RefSeq" id="WP_172611365.1">
    <property type="nucleotide sequence ID" value="NZ_CP053746.1"/>
</dbReference>
<protein>
    <submittedName>
        <fullName evidence="3">3-oxoacyl-[acyl-carrier-protein] reductase FabG</fullName>
        <ecNumber evidence="3">1.1.1.100</ecNumber>
    </submittedName>
</protein>
<dbReference type="PRINTS" id="PR00080">
    <property type="entry name" value="SDRFAMILY"/>
</dbReference>
<dbReference type="EMBL" id="CP053746">
    <property type="protein sequence ID" value="QKF51930.1"/>
    <property type="molecule type" value="Genomic_DNA"/>
</dbReference>
<dbReference type="EC" id="1.1.1.100" evidence="3"/>
<evidence type="ECO:0000256" key="2">
    <source>
        <dbReference type="ARBA" id="ARBA00023002"/>
    </source>
</evidence>
<dbReference type="Proteomes" id="UP000501989">
    <property type="component" value="Chromosome"/>
</dbReference>
<dbReference type="GO" id="GO:0048038">
    <property type="term" value="F:quinone binding"/>
    <property type="evidence" value="ECO:0007669"/>
    <property type="project" value="TreeGrafter"/>
</dbReference>
<name>A0A6M8MLN1_9PSED</name>
<organism evidence="3 4">
    <name type="scientific">Pseudomonas graminis</name>
    <dbReference type="NCBI Taxonomy" id="158627"/>
    <lineage>
        <taxon>Bacteria</taxon>
        <taxon>Pseudomonadati</taxon>
        <taxon>Pseudomonadota</taxon>
        <taxon>Gammaproteobacteria</taxon>
        <taxon>Pseudomonadales</taxon>
        <taxon>Pseudomonadaceae</taxon>
        <taxon>Pseudomonas</taxon>
    </lineage>
</organism>
<dbReference type="GO" id="GO:0006633">
    <property type="term" value="P:fatty acid biosynthetic process"/>
    <property type="evidence" value="ECO:0007669"/>
    <property type="project" value="TreeGrafter"/>
</dbReference>
<dbReference type="PANTHER" id="PTHR42760">
    <property type="entry name" value="SHORT-CHAIN DEHYDROGENASES/REDUCTASES FAMILY MEMBER"/>
    <property type="match status" value="1"/>
</dbReference>
<gene>
    <name evidence="3" type="ORF">FX982_02905</name>
</gene>
<keyword evidence="2 3" id="KW-0560">Oxidoreductase</keyword>
<comment type="similarity">
    <text evidence="1">Belongs to the short-chain dehydrogenases/reductases (SDR) family.</text>
</comment>
<dbReference type="Pfam" id="PF13561">
    <property type="entry name" value="adh_short_C2"/>
    <property type="match status" value="1"/>
</dbReference>
<evidence type="ECO:0000313" key="4">
    <source>
        <dbReference type="Proteomes" id="UP000501989"/>
    </source>
</evidence>
<evidence type="ECO:0000313" key="3">
    <source>
        <dbReference type="EMBL" id="QKF51930.1"/>
    </source>
</evidence>
<reference evidence="4" key="1">
    <citation type="submission" date="2019-12" db="EMBL/GenBank/DDBJ databases">
        <title>Endophytic bacteria associated with Panax ginseng seedlings.</title>
        <authorList>
            <person name="Park J.M."/>
            <person name="Shin R."/>
            <person name="Jo S.H."/>
        </authorList>
    </citation>
    <scope>NUCLEOTIDE SEQUENCE [LARGE SCALE GENOMIC DNA]</scope>
    <source>
        <strain evidence="4">PgKB30</strain>
    </source>
</reference>
<accession>A0A6M8MLN1</accession>
<dbReference type="Gene3D" id="3.40.50.720">
    <property type="entry name" value="NAD(P)-binding Rossmann-like Domain"/>
    <property type="match status" value="1"/>
</dbReference>
<dbReference type="CDD" id="cd05233">
    <property type="entry name" value="SDR_c"/>
    <property type="match status" value="1"/>
</dbReference>
<dbReference type="PRINTS" id="PR00081">
    <property type="entry name" value="GDHRDH"/>
</dbReference>
<dbReference type="AlphaFoldDB" id="A0A6M8MLN1"/>
<dbReference type="KEGG" id="pgg:FX982_02905"/>
<dbReference type="SUPFAM" id="SSF51735">
    <property type="entry name" value="NAD(P)-binding Rossmann-fold domains"/>
    <property type="match status" value="1"/>
</dbReference>
<dbReference type="PANTHER" id="PTHR42760:SF133">
    <property type="entry name" value="3-OXOACYL-[ACYL-CARRIER-PROTEIN] REDUCTASE"/>
    <property type="match status" value="1"/>
</dbReference>
<dbReference type="InterPro" id="IPR002347">
    <property type="entry name" value="SDR_fam"/>
</dbReference>
<dbReference type="InterPro" id="IPR036291">
    <property type="entry name" value="NAD(P)-bd_dom_sf"/>
</dbReference>
<keyword evidence="4" id="KW-1185">Reference proteome</keyword>
<proteinExistence type="inferred from homology"/>
<sequence>MKKIVITGAANGIGKATAIACVEAGYYVIAADKDRLGLQALQARLPTHRLETHLADFSQPQVYQSFIGDLYDRHRHNALEALVNNAGIYHGKSVYDYSDEEMEEIWAVNLKSLVYLSKDFARRESGATHLRSIVNVTSVAGEVGSMDALYGATKAGVIGLTKAGVIGLTKANAWNFAPRIRVNAVSPGLIRDTSIHDRIPEPRLKEYERQEIIKAPIQPDGVADVILFLLSEKSRHLTGKVIAVDNGAYPR</sequence>
<evidence type="ECO:0000256" key="1">
    <source>
        <dbReference type="ARBA" id="ARBA00006484"/>
    </source>
</evidence>
<dbReference type="GO" id="GO:0004316">
    <property type="term" value="F:3-oxoacyl-[acyl-carrier-protein] reductase (NADPH) activity"/>
    <property type="evidence" value="ECO:0007669"/>
    <property type="project" value="UniProtKB-EC"/>
</dbReference>